<reference evidence="1 2" key="1">
    <citation type="submission" date="2024-09" db="EMBL/GenBank/DDBJ databases">
        <title>Floridaenema gen nov. (Aerosakkonemataceae, Aerosakkonematales ord. nov., Cyanobacteria) from benthic tropical and subtropical fresh waters, with the description of four new species.</title>
        <authorList>
            <person name="Moretto J.A."/>
            <person name="Berthold D.E."/>
            <person name="Lefler F.W."/>
            <person name="Huang I.-S."/>
            <person name="Laughinghouse H. IV."/>
        </authorList>
    </citation>
    <scope>NUCLEOTIDE SEQUENCE [LARGE SCALE GENOMIC DNA]</scope>
    <source>
        <strain evidence="1 2">BLCC-F50</strain>
    </source>
</reference>
<protein>
    <submittedName>
        <fullName evidence="1">Uncharacterized protein</fullName>
    </submittedName>
</protein>
<dbReference type="EMBL" id="JBHFNR010000075">
    <property type="protein sequence ID" value="MFB2893435.1"/>
    <property type="molecule type" value="Genomic_DNA"/>
</dbReference>
<gene>
    <name evidence="1" type="ORF">ACE1CI_11025</name>
</gene>
<dbReference type="RefSeq" id="WP_413263096.1">
    <property type="nucleotide sequence ID" value="NZ_JBHFNR010000075.1"/>
</dbReference>
<name>A0ABV4XPH3_9CYAN</name>
<accession>A0ABV4XPH3</accession>
<keyword evidence="2" id="KW-1185">Reference proteome</keyword>
<proteinExistence type="predicted"/>
<sequence length="506" mass="57912">MNVVSKAPFQGIELHCMGYFPITFLERRESYETTLNLFEISPEFSDNTSILNRPTHVFRSSPEVFEKLKQKAMENKDFLHVEIVESDSDLGLPCYLYAKHKSGEEIFFDGIIFRITSKVSDEKYDLADAMSRMSESDPPHPQSIKSFNGAIEKIQPNLPLSVYTYLRFYTALKTDWDLLKIEANGDPSMQIPLRGSKYSFYIGDYERTLKLIAHDFYQSVEIKKWRQHISSKIDEARNCFQAASDAFVELSKPFYYLNSKFGSWSKAKKGFTYLLQELPLLYRYELLIEAYEKIADENLNNDNRSAVAHWEKYFFKGEIENNQIANISEKPLIPNYTEDIPSLKADVAILKNALHESFALNKDLFASVQTEFAVYSIWVAILGIVIPQVLGALPLLKSPALNHSSESENLSKVDVYSLPTSSLASLASNQTILSFETSRNAVRIFTRNGQTLMNIYNKQRRVTWVNSVPVHVEQISGGIRYSNLQNKVVVEVVNSPVLFLNREIAR</sequence>
<comment type="caution">
    <text evidence="1">The sequence shown here is derived from an EMBL/GenBank/DDBJ whole genome shotgun (WGS) entry which is preliminary data.</text>
</comment>
<organism evidence="1 2">
    <name type="scientific">Floridaenema flaviceps BLCC-F50</name>
    <dbReference type="NCBI Taxonomy" id="3153642"/>
    <lineage>
        <taxon>Bacteria</taxon>
        <taxon>Bacillati</taxon>
        <taxon>Cyanobacteriota</taxon>
        <taxon>Cyanophyceae</taxon>
        <taxon>Oscillatoriophycideae</taxon>
        <taxon>Aerosakkonematales</taxon>
        <taxon>Aerosakkonemataceae</taxon>
        <taxon>Floridanema</taxon>
        <taxon>Floridanema flaviceps</taxon>
    </lineage>
</organism>
<evidence type="ECO:0000313" key="2">
    <source>
        <dbReference type="Proteomes" id="UP001576784"/>
    </source>
</evidence>
<dbReference type="Proteomes" id="UP001576784">
    <property type="component" value="Unassembled WGS sequence"/>
</dbReference>
<evidence type="ECO:0000313" key="1">
    <source>
        <dbReference type="EMBL" id="MFB2893435.1"/>
    </source>
</evidence>